<evidence type="ECO:0000313" key="2">
    <source>
        <dbReference type="Proteomes" id="UP000214646"/>
    </source>
</evidence>
<dbReference type="EMBL" id="NIDE01000020">
    <property type="protein sequence ID" value="OWK34670.1"/>
    <property type="molecule type" value="Genomic_DNA"/>
</dbReference>
<accession>A0A225CZ72</accession>
<name>A0A225CZ72_9BACT</name>
<comment type="caution">
    <text evidence="1">The sequence shown here is derived from an EMBL/GenBank/DDBJ whole genome shotgun (WGS) entry which is preliminary data.</text>
</comment>
<organism evidence="1 2">
    <name type="scientific">Fimbriiglobus ruber</name>
    <dbReference type="NCBI Taxonomy" id="1908690"/>
    <lineage>
        <taxon>Bacteria</taxon>
        <taxon>Pseudomonadati</taxon>
        <taxon>Planctomycetota</taxon>
        <taxon>Planctomycetia</taxon>
        <taxon>Gemmatales</taxon>
        <taxon>Gemmataceae</taxon>
        <taxon>Fimbriiglobus</taxon>
    </lineage>
</organism>
<reference evidence="2" key="1">
    <citation type="submission" date="2017-06" db="EMBL/GenBank/DDBJ databases">
        <title>Genome analysis of Fimbriiglobus ruber SP5, the first member of the order Planctomycetales with confirmed chitinolytic capability.</title>
        <authorList>
            <person name="Ravin N.V."/>
            <person name="Rakitin A.L."/>
            <person name="Ivanova A.A."/>
            <person name="Beletsky A.V."/>
            <person name="Kulichevskaya I.S."/>
            <person name="Mardanov A.V."/>
            <person name="Dedysh S.N."/>
        </authorList>
    </citation>
    <scope>NUCLEOTIDE SEQUENCE [LARGE SCALE GENOMIC DNA]</scope>
    <source>
        <strain evidence="2">SP5</strain>
    </source>
</reference>
<proteinExistence type="predicted"/>
<evidence type="ECO:0000313" key="1">
    <source>
        <dbReference type="EMBL" id="OWK34670.1"/>
    </source>
</evidence>
<keyword evidence="2" id="KW-1185">Reference proteome</keyword>
<sequence>MAAAFQRVRGDPALWRICDLAGRFRRVAQSKQRQKAVHGLDDVVGVETGGDVGRLLPAELARLVVPELELDALRRIVEKQALCRGVTRSLETAA</sequence>
<dbReference type="Proteomes" id="UP000214646">
    <property type="component" value="Unassembled WGS sequence"/>
</dbReference>
<protein>
    <submittedName>
        <fullName evidence="1">Uncharacterized protein</fullName>
    </submittedName>
</protein>
<gene>
    <name evidence="1" type="ORF">FRUB_10641</name>
</gene>
<dbReference type="AlphaFoldDB" id="A0A225CZ72"/>